<evidence type="ECO:0000256" key="3">
    <source>
        <dbReference type="ARBA" id="ARBA00022729"/>
    </source>
</evidence>
<dbReference type="EMBL" id="LMWU01000080">
    <property type="protein sequence ID" value="KUN55616.1"/>
    <property type="molecule type" value="Genomic_DNA"/>
</dbReference>
<dbReference type="RefSeq" id="WP_059211911.1">
    <property type="nucleotide sequence ID" value="NZ_KQ948688.1"/>
</dbReference>
<accession>A0A101RK97</accession>
<evidence type="ECO:0000313" key="4">
    <source>
        <dbReference type="EMBL" id="KUN55616.1"/>
    </source>
</evidence>
<gene>
    <name evidence="4" type="ORF">AQJ46_49380</name>
</gene>
<dbReference type="AlphaFoldDB" id="A0A101RK97"/>
<name>A0A101RK97_9ACTN</name>
<reference evidence="4 5" key="1">
    <citation type="submission" date="2015-10" db="EMBL/GenBank/DDBJ databases">
        <title>Draft genome sequence of Streptomyces canus DSM 40017, type strain for the species Streptomyces canus.</title>
        <authorList>
            <person name="Ruckert C."/>
            <person name="Winkler A."/>
            <person name="Kalinowski J."/>
            <person name="Kampfer P."/>
            <person name="Glaeser S."/>
        </authorList>
    </citation>
    <scope>NUCLEOTIDE SEQUENCE [LARGE SCALE GENOMIC DNA]</scope>
    <source>
        <strain evidence="4 5">DSM 40017</strain>
    </source>
</reference>
<keyword evidence="3" id="KW-0732">Signal</keyword>
<evidence type="ECO:0000313" key="5">
    <source>
        <dbReference type="Proteomes" id="UP000053669"/>
    </source>
</evidence>
<dbReference type="GO" id="GO:0055085">
    <property type="term" value="P:transmembrane transport"/>
    <property type="evidence" value="ECO:0007669"/>
    <property type="project" value="InterPro"/>
</dbReference>
<dbReference type="Pfam" id="PF03480">
    <property type="entry name" value="DctP"/>
    <property type="match status" value="1"/>
</dbReference>
<dbReference type="PANTHER" id="PTHR33376:SF7">
    <property type="entry name" value="C4-DICARBOXYLATE-BINDING PROTEIN DCTB"/>
    <property type="match status" value="1"/>
</dbReference>
<comment type="similarity">
    <text evidence="1">Belongs to the bacterial solute-binding protein 7 family.</text>
</comment>
<evidence type="ECO:0000256" key="2">
    <source>
        <dbReference type="ARBA" id="ARBA00022448"/>
    </source>
</evidence>
<comment type="caution">
    <text evidence="4">The sequence shown here is derived from an EMBL/GenBank/DDBJ whole genome shotgun (WGS) entry which is preliminary data.</text>
</comment>
<dbReference type="PANTHER" id="PTHR33376">
    <property type="match status" value="1"/>
</dbReference>
<organism evidence="4 5">
    <name type="scientific">Streptomyces canus</name>
    <dbReference type="NCBI Taxonomy" id="58343"/>
    <lineage>
        <taxon>Bacteria</taxon>
        <taxon>Bacillati</taxon>
        <taxon>Actinomycetota</taxon>
        <taxon>Actinomycetes</taxon>
        <taxon>Kitasatosporales</taxon>
        <taxon>Streptomycetaceae</taxon>
        <taxon>Streptomyces</taxon>
        <taxon>Streptomyces aurantiacus group</taxon>
    </lineage>
</organism>
<dbReference type="Proteomes" id="UP000053669">
    <property type="component" value="Unassembled WGS sequence"/>
</dbReference>
<dbReference type="Gene3D" id="3.40.190.170">
    <property type="entry name" value="Bacterial extracellular solute-binding protein, family 7"/>
    <property type="match status" value="1"/>
</dbReference>
<dbReference type="InterPro" id="IPR038404">
    <property type="entry name" value="TRAP_DctP_sf"/>
</dbReference>
<evidence type="ECO:0008006" key="6">
    <source>
        <dbReference type="Google" id="ProtNLM"/>
    </source>
</evidence>
<sequence length="348" mass="37084">MSAAVGLVLLVVGCSSTTSREEPAKNTQGRGTDERVVLSLATPMGASDEFDAFLQNVRTLSHGSIQISAEFDAHHEEGPDFEERLLNDVQSGRVDLAALGSRVFDIRRAPALGALTAPLLINSFDAEEKVLSAPVAQRMIREVDGGGLTGVGLLPGSLRRPFGAGTPLLGPQDYKGRTIGIQESRVADSTVRALGAKPKWFGAGNSVAGFDGFEQQIGSVNGNRYDETGMIGTANVVLWPRPIVLVANTKALERLGEDQGKLLQEAAEQAVHGAGANLREEENRDLESLCARGQKFAAASPAQLAELRKAVQPVYDQLSRDRQTKEYLNTVTALVRDVPTEAPVSCKG</sequence>
<proteinExistence type="inferred from homology"/>
<evidence type="ECO:0000256" key="1">
    <source>
        <dbReference type="ARBA" id="ARBA00009023"/>
    </source>
</evidence>
<keyword evidence="2" id="KW-0813">Transport</keyword>
<dbReference type="STRING" id="58343.AQJ46_49380"/>
<protein>
    <recommendedName>
        <fullName evidence="6">C4-dicarboxylate ABC transporter substrate-binding protein</fullName>
    </recommendedName>
</protein>
<dbReference type="InterPro" id="IPR018389">
    <property type="entry name" value="DctP_fam"/>
</dbReference>